<name>A0A5B7H2Y3_PORTR</name>
<dbReference type="AlphaFoldDB" id="A0A5B7H2Y3"/>
<reference evidence="1 2" key="1">
    <citation type="submission" date="2019-05" db="EMBL/GenBank/DDBJ databases">
        <title>Another draft genome of Portunus trituberculatus and its Hox gene families provides insights of decapod evolution.</title>
        <authorList>
            <person name="Jeong J.-H."/>
            <person name="Song I."/>
            <person name="Kim S."/>
            <person name="Choi T."/>
            <person name="Kim D."/>
            <person name="Ryu S."/>
            <person name="Kim W."/>
        </authorList>
    </citation>
    <scope>NUCLEOTIDE SEQUENCE [LARGE SCALE GENOMIC DNA]</scope>
    <source>
        <tissue evidence="1">Muscle</tissue>
    </source>
</reference>
<keyword evidence="2" id="KW-1185">Reference proteome</keyword>
<evidence type="ECO:0000313" key="2">
    <source>
        <dbReference type="Proteomes" id="UP000324222"/>
    </source>
</evidence>
<dbReference type="EMBL" id="VSRR010022060">
    <property type="protein sequence ID" value="MPC64413.1"/>
    <property type="molecule type" value="Genomic_DNA"/>
</dbReference>
<accession>A0A5B7H2Y3</accession>
<evidence type="ECO:0000313" key="1">
    <source>
        <dbReference type="EMBL" id="MPC64413.1"/>
    </source>
</evidence>
<protein>
    <submittedName>
        <fullName evidence="1">Uncharacterized protein</fullName>
    </submittedName>
</protein>
<comment type="caution">
    <text evidence="1">The sequence shown here is derived from an EMBL/GenBank/DDBJ whole genome shotgun (WGS) entry which is preliminary data.</text>
</comment>
<organism evidence="1 2">
    <name type="scientific">Portunus trituberculatus</name>
    <name type="common">Swimming crab</name>
    <name type="synonym">Neptunus trituberculatus</name>
    <dbReference type="NCBI Taxonomy" id="210409"/>
    <lineage>
        <taxon>Eukaryota</taxon>
        <taxon>Metazoa</taxon>
        <taxon>Ecdysozoa</taxon>
        <taxon>Arthropoda</taxon>
        <taxon>Crustacea</taxon>
        <taxon>Multicrustacea</taxon>
        <taxon>Malacostraca</taxon>
        <taxon>Eumalacostraca</taxon>
        <taxon>Eucarida</taxon>
        <taxon>Decapoda</taxon>
        <taxon>Pleocyemata</taxon>
        <taxon>Brachyura</taxon>
        <taxon>Eubrachyura</taxon>
        <taxon>Portunoidea</taxon>
        <taxon>Portunidae</taxon>
        <taxon>Portuninae</taxon>
        <taxon>Portunus</taxon>
    </lineage>
</organism>
<proteinExistence type="predicted"/>
<gene>
    <name evidence="1" type="ORF">E2C01_058529</name>
</gene>
<dbReference type="Proteomes" id="UP000324222">
    <property type="component" value="Unassembled WGS sequence"/>
</dbReference>
<sequence>MVEIKLKVIQAREKPRIDTFRRLQDKSSGEGSYSVTRPISTTCPGGLARDCLGMDESGTFHGDWQDAVDERTTS</sequence>